<keyword evidence="1" id="KW-0732">Signal</keyword>
<dbReference type="EMBL" id="QNRK01000018">
    <property type="protein sequence ID" value="RBP10530.1"/>
    <property type="molecule type" value="Genomic_DNA"/>
</dbReference>
<keyword evidence="3" id="KW-1185">Reference proteome</keyword>
<feature type="signal peptide" evidence="1">
    <location>
        <begin position="1"/>
        <end position="28"/>
    </location>
</feature>
<dbReference type="PROSITE" id="PS51257">
    <property type="entry name" value="PROKAR_LIPOPROTEIN"/>
    <property type="match status" value="1"/>
</dbReference>
<dbReference type="AlphaFoldDB" id="A0A366F996"/>
<protein>
    <recommendedName>
        <fullName evidence="4">Lipoprotein</fullName>
    </recommendedName>
</protein>
<gene>
    <name evidence="2" type="ORF">DFR50_11816</name>
</gene>
<accession>A0A366F996</accession>
<sequence>MTIRRGGGFGLALAATFAALALGGCVEAAGDLATSPDDAQQFAKRPDAAMGFATVAIMSVEGAPDGLAGPFDDSLKAAAAQEQIAIAPPTSAKYLVRGYLSASAVKDGAAVDFVWDVFTPDKRRAQRLTDTIVVRGSGDDPWAMVSPAALDSIAAKSADDLAAYLSNTPEAAPGGALSYAQ</sequence>
<reference evidence="2 3" key="1">
    <citation type="submission" date="2018-06" db="EMBL/GenBank/DDBJ databases">
        <title>Genomic Encyclopedia of Type Strains, Phase IV (KMG-IV): sequencing the most valuable type-strain genomes for metagenomic binning, comparative biology and taxonomic classification.</title>
        <authorList>
            <person name="Goeker M."/>
        </authorList>
    </citation>
    <scope>NUCLEOTIDE SEQUENCE [LARGE SCALE GENOMIC DNA]</scope>
    <source>
        <strain evidence="2 3">DSM 24875</strain>
    </source>
</reference>
<evidence type="ECO:0000313" key="2">
    <source>
        <dbReference type="EMBL" id="RBP10530.1"/>
    </source>
</evidence>
<dbReference type="OrthoDB" id="8452331at2"/>
<evidence type="ECO:0008006" key="4">
    <source>
        <dbReference type="Google" id="ProtNLM"/>
    </source>
</evidence>
<evidence type="ECO:0000313" key="3">
    <source>
        <dbReference type="Proteomes" id="UP000253529"/>
    </source>
</evidence>
<dbReference type="Proteomes" id="UP000253529">
    <property type="component" value="Unassembled WGS sequence"/>
</dbReference>
<organism evidence="2 3">
    <name type="scientific">Roseiarcus fermentans</name>
    <dbReference type="NCBI Taxonomy" id="1473586"/>
    <lineage>
        <taxon>Bacteria</taxon>
        <taxon>Pseudomonadati</taxon>
        <taxon>Pseudomonadota</taxon>
        <taxon>Alphaproteobacteria</taxon>
        <taxon>Hyphomicrobiales</taxon>
        <taxon>Roseiarcaceae</taxon>
        <taxon>Roseiarcus</taxon>
    </lineage>
</organism>
<feature type="chain" id="PRO_5017008373" description="Lipoprotein" evidence="1">
    <location>
        <begin position="29"/>
        <end position="181"/>
    </location>
</feature>
<evidence type="ECO:0000256" key="1">
    <source>
        <dbReference type="SAM" id="SignalP"/>
    </source>
</evidence>
<proteinExistence type="predicted"/>
<name>A0A366F996_9HYPH</name>
<dbReference type="RefSeq" id="WP_147262785.1">
    <property type="nucleotide sequence ID" value="NZ_QNRK01000018.1"/>
</dbReference>
<comment type="caution">
    <text evidence="2">The sequence shown here is derived from an EMBL/GenBank/DDBJ whole genome shotgun (WGS) entry which is preliminary data.</text>
</comment>